<evidence type="ECO:0000259" key="2">
    <source>
        <dbReference type="SMART" id="SM00912"/>
    </source>
</evidence>
<dbReference type="PANTHER" id="PTHR12338:SF5">
    <property type="entry name" value="ANTIGEN 43-RELATED"/>
    <property type="match status" value="1"/>
</dbReference>
<dbReference type="InterPro" id="IPR008638">
    <property type="entry name" value="FhaB/CdiA-like_TPS"/>
</dbReference>
<evidence type="ECO:0000256" key="1">
    <source>
        <dbReference type="SAM" id="MobiDB-lite"/>
    </source>
</evidence>
<dbReference type="Proteomes" id="UP001158598">
    <property type="component" value="Chromosome"/>
</dbReference>
<evidence type="ECO:0000313" key="3">
    <source>
        <dbReference type="EMBL" id="CAI8844423.1"/>
    </source>
</evidence>
<name>A0AA35URY2_METCP</name>
<feature type="region of interest" description="Disordered" evidence="1">
    <location>
        <begin position="1152"/>
        <end position="1177"/>
    </location>
</feature>
<proteinExistence type="predicted"/>
<dbReference type="InterPro" id="IPR012334">
    <property type="entry name" value="Pectin_lyas_fold"/>
</dbReference>
<evidence type="ECO:0000313" key="4">
    <source>
        <dbReference type="Proteomes" id="UP001158598"/>
    </source>
</evidence>
<feature type="domain" description="Filamentous haemagglutinin FhaB/tRNA nuclease CdiA-like TPS" evidence="2">
    <location>
        <begin position="43"/>
        <end position="157"/>
    </location>
</feature>
<dbReference type="RefSeq" id="WP_282213260.1">
    <property type="nucleotide sequence ID" value="NZ_OX458332.1"/>
</dbReference>
<dbReference type="NCBIfam" id="TIGR01901">
    <property type="entry name" value="adhes_NPXG"/>
    <property type="match status" value="1"/>
</dbReference>
<dbReference type="SUPFAM" id="SSF51126">
    <property type="entry name" value="Pectin lyase-like"/>
    <property type="match status" value="2"/>
</dbReference>
<dbReference type="Gene3D" id="2.160.20.10">
    <property type="entry name" value="Single-stranded right-handed beta-helix, Pectin lyase-like"/>
    <property type="match status" value="2"/>
</dbReference>
<reference evidence="3" key="1">
    <citation type="submission" date="2023-03" db="EMBL/GenBank/DDBJ databases">
        <authorList>
            <person name="Pearce D."/>
        </authorList>
    </citation>
    <scope>NUCLEOTIDE SEQUENCE</scope>
    <source>
        <strain evidence="3">Mc</strain>
    </source>
</reference>
<dbReference type="Pfam" id="PF12545">
    <property type="entry name" value="DUF3739"/>
    <property type="match status" value="1"/>
</dbReference>
<dbReference type="PANTHER" id="PTHR12338">
    <property type="entry name" value="AUTOTRANSPORTER"/>
    <property type="match status" value="1"/>
</dbReference>
<dbReference type="InterPro" id="IPR011050">
    <property type="entry name" value="Pectin_lyase_fold/virulence"/>
</dbReference>
<dbReference type="Pfam" id="PF05860">
    <property type="entry name" value="TPS"/>
    <property type="match status" value="1"/>
</dbReference>
<dbReference type="SMART" id="SM00912">
    <property type="entry name" value="Haemagg_act"/>
    <property type="match status" value="1"/>
</dbReference>
<organism evidence="3 4">
    <name type="scientific">Methylococcus capsulatus</name>
    <dbReference type="NCBI Taxonomy" id="414"/>
    <lineage>
        <taxon>Bacteria</taxon>
        <taxon>Pseudomonadati</taxon>
        <taxon>Pseudomonadota</taxon>
        <taxon>Gammaproteobacteria</taxon>
        <taxon>Methylococcales</taxon>
        <taxon>Methylococcaceae</taxon>
        <taxon>Methylococcus</taxon>
    </lineage>
</organism>
<protein>
    <submittedName>
        <fullName evidence="3">Hemagglutinin-related protein</fullName>
    </submittedName>
</protein>
<dbReference type="InterPro" id="IPR021026">
    <property type="entry name" value="Filamn_hemagglutn_DUF3739"/>
</dbReference>
<accession>A0AA35URY2</accession>
<dbReference type="InterPro" id="IPR050909">
    <property type="entry name" value="Bact_Autotransporter_VF"/>
</dbReference>
<sequence>MTTREAANRKAHLPPADLGLKPLAASVRTVLAGAFLAGGAAHAGSLPVPAGVFVSSGSADQSVAGNLMTINQHSDRAILNWKSFDIGAGNTVQFKQPSASSIALNRIYQNDPSRIFGRLSANGQVYLLNQNGFLFGKGSQVDVNTLLVSTLNITDDTFQRGITKVLDQDGRAALVGDGKVYRVDDQGQFVLDEKGNRVKTGIEFAEGSSVKTANSGRIIAAAPSVVNKGDLSSPDGQILLIAATDKVYLQEAGKDSTLRGLLVEVGTGGEVANIGRALAERGNVTLMGFAVNQQGRVSATTSVRVNGSVRLLAREGASVRREGDAWLLQANRTKRSAPLDDGLGTRATVTLKGGSKTSANPDLNDPATAVDGQAQDASWVEIMGHQVRIENGAQLVSRSGKVTVTATENPANPGLDNVKNDARVYVDKGATIDVSGIKDVSVPMERNVVTVELRSNELRDSPLQRHGVLYGKKIRVDIRKGTPIADISGELERIARTVAERSTAGGTIKLTSEGDAILQRGALLDFSGGSVAYRSGYIDTTQLLTPDGKTVDIGSADPNQTYAGIFGQVTQKFKAWNVTKTWDIIGPRNLGRYEQGYVEGKAAGTLDIKAAALALEAEMRGAATAGLHQREAGTQPAGGTLKIDLARSPDSTQSVIFGSAPGSLGIGKDQPFPQDPEKPGQPAALVLSGNKLRDSGIMYADIKTNGKVAIRSGENLAMTDGGSLALTGGEIKVDGTITAHAGEVDLSTRLTSATQGKLSGAIDLGAGATIDVSGQWINDRPADATGHSGQDRSRVLVNGGTVSAKAEGDVNLAAGSRIDVSGGARRTGKDSIKAGDAGSISLEAAAVDGSDLKLKGTLEGYAFAGGKGGALSLVSDQVILGNATDIGTAKGADPLVLTPDFFGQGGFAHYSVGSNKSGVTVSDGTRIQLSVQNRVIDPTAVRRVSGSNFRDFAQVELLPELSRQAGELDLVLAQKVGQGGKDAAVRIGDGAVIHTDAGGKISLQSDSSIFMNGTLEAAGGDVAMTVTPPAGTDPGFKADQGIWIGSGAKVDVSGTALLYSDRPDHMTGKVLDGGTITLHADRGFVVADEGSELDVSGTQGRLDVPVRGPNGAISQERRQIASSGGSIAIRAAEGIQLYGKLDGRAGDGTGAAGGGLSLELNPNTRAEPDEIGQGQTPFPKVPSVISLNQSGPAGTATVQGEAVASNRYGQAVLSAGQVERGGFGELTLRTPGRIELGSGLNLHTERSIVLDAPVLAFAPATGATAGKVSLDSAYVALGSTQTRPGNAAPTTGNGSLQVNAGLIDLVGTTALQGFDGANLKSAGDLRLIGVRTTQQQRDFLGEFLAAGDLTLIADQIYPSTLSDFRIAVRGTSDGTLTVKPGDSKGGTVLSAGGKLTLEAPNIVQGGTVKAPLGQLNFQASNRLELAAGSVTSNSAKGAIIPFGRTQGGLDWIYPLGDQNLVFTAPPEKKLVLDGPKVDIANGSVIDTRGGGDLFAFEFVPGPGGSYDLLDPTSQGYQEAYAVLPSFKGTTAPYDPLESATSGLKVGDSVYLSGGGGLKAGYYVLLPAHYALLPGAYLVTPDKNVTNIVPGLDLQRADGAPIVAGYRTVSGTGIRDALWSGFAVEPGSAARTRAEYSTYGANAFFSAKAAKDETALPYLPRDAGSLFISAETALGLDGRVSAKAGAKGRGGRLDIDATNIAIVSQGNAGQATGSAIRLVAEKLNGLGVSSIAIGGVRNTVDGTVTVDTHASTISLEQNARLKGSEFILTAKDNITLAKGSGITAEGPSKSVGTPKVYKVDGDAAFLRVSTSDQADLQRSSVSGQSGSIRIGTGATLATSNSMIIDATANMDLSGRLLAQGGSVSLGASRIGLGADASFQNGLALSQTALNALHANELRLNSGSDISLYGPVELTSQRIVLRSGGLLGFDNAGQTASIKAGDIRLENPLAASTSRTGNGTGTLSLVADTVELGGGAYALEGYSKVTVEAGKAIVGSGTGTLTASADLDFKTPVVTGDRGADTRIDATGHAVAIQSSGAAQAAADALGAQLSITADSIRNAGTIALKSGVVKLDALKGDVVLAAGSNIDVSGREVSIGKANVKTDGGAVELSSRTGSVALESGAQLALNGSKGGELQVSAAAGGFRFDGNIDARGTERGGRFGLDVHTLENGGDVGGMAGKLASAGFSDGISLRARTGDLHLNTGDTLAARTVELAADQGSVRIDGSLKAQGDNASLDLKAGGGLTLAAGADLEAHGSTSQGGRIALESMDPGPQGGITVASGARIDVSATDGSANGTVNLRALRTGQDVAVSGNLGSSVTGARETTVEAVRIYDHSGTIGSTDIAAWKTDTDAYMANAGAIESRLGLPGGLRAGLEIRSSGDLTLGSAGWDLVDWRYGGRPGVLTLKAAGQLSIDGKLSDGFRDDPNGIDVSGILGPGATVAVKDMLQTGSSWSYRLQAGTDVVVGADVAVRTGTGDIDVDAGRDVVLTNASSSIYTAGRPTDTQRYGNFKNGFVAFQFYGEYPVDGGDIHISAGRDVIGAKTGQFFDGWLVRTGNWTDGTSHQGETPTAWAVAIGGPVGTSAQQGSFQQNIGALGGGNITVEAGRNVSDLSAVIATTGKQLGTPSKPNDPSDTGFNTNEVQISGGGNLTVRAGGDVLGGTFYTGKGMGEISARGAIKASTTGLGPVLALGDSRFSLNAGQDIELGAAINPTVINSATARNFFFTYSDRSGIALESLAGNIRLQNDIPGMVSAVNNLRSTRNQLSFPGASLSALGVYPASLDVTALQGDIVLERSFTTYPAAQASFNLMAGGNIGSGSVGDNVNVTQSDADPALLPGIAHPTRSWDDASQRLQPFGAANLIHAQVPVHRGDSEAARIYANGNIASVDPLLLVLPKAVDVMAGRDLFDVSLHVQHPDYAMSTITAGRDIRFTSPRNAQGNLVNLTREIRLAGPGQLWVSAGRNIDLGASEGIYTIGNTENRTLPDNGASITVMAGLNGNQARFDKFAEKYDPTSARYRTLLRDYMRRRTGNGRLDYAGAVDAYRALPGDQQHEFLLAILFEEIRISAAQAAKTGSKSAYDRGFAAIDTLFPQGGDTHYKGNLSLFFSKIHTVDGGDINLLVPGGGVNAGLAVAFAGSKAASDLGIVAQRQGAVNALVNGNFMVNQSRVFAMDGGDITIWSSNGNIDAGRGAKSAIAVPPPRITFDERGNLQVEFPPVVSGSGIRTAASTAPVPGDVFLAAPRGVVDAGEAGIGGTNVAIAATAVLGASNIQVGGTATGVPSTNVSVPVVPAGAAAAAGAATQAAMQSTVSDSEEKSEPKVANSSGLNPLKVELLGFGECSTTDIKNGSPGCT</sequence>
<gene>
    <name evidence="3" type="ORF">MCNOR_2374</name>
</gene>
<dbReference type="EMBL" id="OX458332">
    <property type="protein sequence ID" value="CAI8844423.1"/>
    <property type="molecule type" value="Genomic_DNA"/>
</dbReference>